<protein>
    <submittedName>
        <fullName evidence="1">Uncharacterized protein</fullName>
    </submittedName>
</protein>
<reference evidence="1" key="1">
    <citation type="submission" date="2023-05" db="EMBL/GenBank/DDBJ databases">
        <authorList>
            <person name="Stuckert A."/>
        </authorList>
    </citation>
    <scope>NUCLEOTIDE SEQUENCE</scope>
</reference>
<dbReference type="Proteomes" id="UP001162483">
    <property type="component" value="Unassembled WGS sequence"/>
</dbReference>
<name>A0ABN9G9I6_9NEOB</name>
<gene>
    <name evidence="1" type="ORF">SPARVUS_LOCUS13711310</name>
</gene>
<evidence type="ECO:0000313" key="1">
    <source>
        <dbReference type="EMBL" id="CAI9606027.1"/>
    </source>
</evidence>
<sequence>MITEVTWYKAIHNSLIPCDKLRPITAHTVVLNGCKKDLCARSRSCEH</sequence>
<evidence type="ECO:0000313" key="2">
    <source>
        <dbReference type="Proteomes" id="UP001162483"/>
    </source>
</evidence>
<dbReference type="EMBL" id="CATNWA010018219">
    <property type="protein sequence ID" value="CAI9606027.1"/>
    <property type="molecule type" value="Genomic_DNA"/>
</dbReference>
<proteinExistence type="predicted"/>
<comment type="caution">
    <text evidence="1">The sequence shown here is derived from an EMBL/GenBank/DDBJ whole genome shotgun (WGS) entry which is preliminary data.</text>
</comment>
<organism evidence="1 2">
    <name type="scientific">Staurois parvus</name>
    <dbReference type="NCBI Taxonomy" id="386267"/>
    <lineage>
        <taxon>Eukaryota</taxon>
        <taxon>Metazoa</taxon>
        <taxon>Chordata</taxon>
        <taxon>Craniata</taxon>
        <taxon>Vertebrata</taxon>
        <taxon>Euteleostomi</taxon>
        <taxon>Amphibia</taxon>
        <taxon>Batrachia</taxon>
        <taxon>Anura</taxon>
        <taxon>Neobatrachia</taxon>
        <taxon>Ranoidea</taxon>
        <taxon>Ranidae</taxon>
        <taxon>Staurois</taxon>
    </lineage>
</organism>
<accession>A0ABN9G9I6</accession>
<keyword evidence="2" id="KW-1185">Reference proteome</keyword>